<reference evidence="1" key="1">
    <citation type="submission" date="2023-07" db="EMBL/GenBank/DDBJ databases">
        <authorList>
            <person name="Kim M.K."/>
        </authorList>
    </citation>
    <scope>NUCLEOTIDE SEQUENCE</scope>
    <source>
        <strain evidence="1">ASUV-10-1</strain>
    </source>
</reference>
<organism evidence="1 2">
    <name type="scientific">Hymenobacter aranciens</name>
    <dbReference type="NCBI Taxonomy" id="3063996"/>
    <lineage>
        <taxon>Bacteria</taxon>
        <taxon>Pseudomonadati</taxon>
        <taxon>Bacteroidota</taxon>
        <taxon>Cytophagia</taxon>
        <taxon>Cytophagales</taxon>
        <taxon>Hymenobacteraceae</taxon>
        <taxon>Hymenobacter</taxon>
    </lineage>
</organism>
<proteinExistence type="predicted"/>
<evidence type="ECO:0008006" key="3">
    <source>
        <dbReference type="Google" id="ProtNLM"/>
    </source>
</evidence>
<keyword evidence="2" id="KW-1185">Reference proteome</keyword>
<sequence>MEKVFSAPLINVFLHSGPSHNTLEVQWLDFVNSDTLRASLLEVLRLARQYQVKAYIADNRLLRALRTKDYEWMGPNVMTPLDQLGVRRLAVIDSQDAMNRMGIKSFLSEIIPDTAILSQTFTSADDARTWAIQAQ</sequence>
<comment type="caution">
    <text evidence="1">The sequence shown here is derived from an EMBL/GenBank/DDBJ whole genome shotgun (WGS) entry which is preliminary data.</text>
</comment>
<accession>A0ABT9B8Q9</accession>
<protein>
    <recommendedName>
        <fullName evidence="3">STAS/SEC14 domain-containing protein</fullName>
    </recommendedName>
</protein>
<evidence type="ECO:0000313" key="2">
    <source>
        <dbReference type="Proteomes" id="UP001176429"/>
    </source>
</evidence>
<evidence type="ECO:0000313" key="1">
    <source>
        <dbReference type="EMBL" id="MDO7874104.1"/>
    </source>
</evidence>
<dbReference type="EMBL" id="JAUQSY010000003">
    <property type="protein sequence ID" value="MDO7874104.1"/>
    <property type="molecule type" value="Genomic_DNA"/>
</dbReference>
<name>A0ABT9B8Q9_9BACT</name>
<dbReference type="Proteomes" id="UP001176429">
    <property type="component" value="Unassembled WGS sequence"/>
</dbReference>
<gene>
    <name evidence="1" type="ORF">Q5H93_05115</name>
</gene>
<dbReference type="RefSeq" id="WP_305005421.1">
    <property type="nucleotide sequence ID" value="NZ_JAUQSY010000003.1"/>
</dbReference>